<dbReference type="EMBL" id="CP001281">
    <property type="protein sequence ID" value="ACK54872.1"/>
    <property type="molecule type" value="Genomic_DNA"/>
</dbReference>
<name>C4ZPM6_THASP</name>
<dbReference type="InterPro" id="IPR006674">
    <property type="entry name" value="HD_domain"/>
</dbReference>
<dbReference type="InterPro" id="IPR003607">
    <property type="entry name" value="HD/PDEase_dom"/>
</dbReference>
<dbReference type="RefSeq" id="WP_012585389.1">
    <property type="nucleotide sequence ID" value="NC_011662.2"/>
</dbReference>
<proteinExistence type="predicted"/>
<feature type="domain" description="HD" evidence="1">
    <location>
        <begin position="44"/>
        <end position="147"/>
    </location>
</feature>
<accession>C4ZPM6</accession>
<gene>
    <name evidence="2" type="ordered locus">Tmz1t_2132</name>
</gene>
<protein>
    <submittedName>
        <fullName evidence="2">Metal dependent phosphohydrolase</fullName>
    </submittedName>
</protein>
<dbReference type="SUPFAM" id="SSF109604">
    <property type="entry name" value="HD-domain/PDEase-like"/>
    <property type="match status" value="1"/>
</dbReference>
<dbReference type="SMART" id="SM00471">
    <property type="entry name" value="HDc"/>
    <property type="match status" value="1"/>
</dbReference>
<dbReference type="eggNOG" id="COG1418">
    <property type="taxonomic scope" value="Bacteria"/>
</dbReference>
<reference evidence="3" key="1">
    <citation type="submission" date="2009-05" db="EMBL/GenBank/DDBJ databases">
        <title>Complete sequence of chromosome of Thauera sp. MZ1T.</title>
        <authorList>
            <consortium name="US DOE Joint Genome Institute"/>
            <person name="Lucas S."/>
            <person name="Copeland A."/>
            <person name="Lapidus A."/>
            <person name="Glavina del Rio T."/>
            <person name="Dalin E."/>
            <person name="Tice H."/>
            <person name="Bruce D."/>
            <person name="Goodwin L."/>
            <person name="Pitluck S."/>
            <person name="Sims D."/>
            <person name="Brettin T."/>
            <person name="Detter J.C."/>
            <person name="Han C."/>
            <person name="Larimer F."/>
            <person name="Land M."/>
            <person name="Hauser L."/>
            <person name="Kyrpides N."/>
            <person name="Mikhailova N."/>
            <person name="Sayler G.S."/>
        </authorList>
    </citation>
    <scope>NUCLEOTIDE SEQUENCE [LARGE SCALE GENOMIC DNA]</scope>
    <source>
        <strain evidence="3">MZ1T</strain>
    </source>
</reference>
<dbReference type="PANTHER" id="PTHR33594">
    <property type="entry name" value="SUPERFAMILY HYDROLASE, PUTATIVE (AFU_ORTHOLOGUE AFUA_1G03035)-RELATED"/>
    <property type="match status" value="1"/>
</dbReference>
<dbReference type="Proteomes" id="UP000002186">
    <property type="component" value="Chromosome"/>
</dbReference>
<dbReference type="GO" id="GO:0016787">
    <property type="term" value="F:hydrolase activity"/>
    <property type="evidence" value="ECO:0007669"/>
    <property type="project" value="UniProtKB-KW"/>
</dbReference>
<dbReference type="STRING" id="85643.Tmz1t_2132"/>
<keyword evidence="2" id="KW-0378">Hydrolase</keyword>
<dbReference type="HOGENOM" id="CLU_036524_2_2_4"/>
<dbReference type="Gene3D" id="1.10.3210.50">
    <property type="match status" value="1"/>
</dbReference>
<reference evidence="2 3" key="2">
    <citation type="journal article" date="2012" name="Stand. Genomic Sci.">
        <title>Complete genome sequence of Thauera aminoaromatica strain MZ1T.</title>
        <authorList>
            <person name="Jiang K."/>
            <person name="Sanseverino J."/>
            <person name="Chauhan A."/>
            <person name="Lucas S."/>
            <person name="Copeland A."/>
            <person name="Lapidus A."/>
            <person name="Del Rio T.G."/>
            <person name="Dalin E."/>
            <person name="Tice H."/>
            <person name="Bruce D."/>
            <person name="Goodwin L."/>
            <person name="Pitluck S."/>
            <person name="Sims D."/>
            <person name="Brettin T."/>
            <person name="Detter J.C."/>
            <person name="Han C."/>
            <person name="Chang Y.J."/>
            <person name="Larimer F."/>
            <person name="Land M."/>
            <person name="Hauser L."/>
            <person name="Kyrpides N.C."/>
            <person name="Mikhailova N."/>
            <person name="Moser S."/>
            <person name="Jegier P."/>
            <person name="Close D."/>
            <person name="Debruyn J.M."/>
            <person name="Wang Y."/>
            <person name="Layton A.C."/>
            <person name="Allen M.S."/>
            <person name="Sayler G.S."/>
        </authorList>
    </citation>
    <scope>NUCLEOTIDE SEQUENCE [LARGE SCALE GENOMIC DNA]</scope>
    <source>
        <strain evidence="2 3">MZ1T</strain>
    </source>
</reference>
<dbReference type="CDD" id="cd00077">
    <property type="entry name" value="HDc"/>
    <property type="match status" value="1"/>
</dbReference>
<evidence type="ECO:0000313" key="3">
    <source>
        <dbReference type="Proteomes" id="UP000002186"/>
    </source>
</evidence>
<keyword evidence="3" id="KW-1185">Reference proteome</keyword>
<evidence type="ECO:0000313" key="2">
    <source>
        <dbReference type="EMBL" id="ACK54872.1"/>
    </source>
</evidence>
<dbReference type="Pfam" id="PF01966">
    <property type="entry name" value="HD"/>
    <property type="match status" value="1"/>
</dbReference>
<organism evidence="2 3">
    <name type="scientific">Thauera aminoaromatica</name>
    <dbReference type="NCBI Taxonomy" id="164330"/>
    <lineage>
        <taxon>Bacteria</taxon>
        <taxon>Pseudomonadati</taxon>
        <taxon>Pseudomonadota</taxon>
        <taxon>Betaproteobacteria</taxon>
        <taxon>Rhodocyclales</taxon>
        <taxon>Zoogloeaceae</taxon>
        <taxon>Thauera</taxon>
    </lineage>
</organism>
<dbReference type="PROSITE" id="PS51831">
    <property type="entry name" value="HD"/>
    <property type="match status" value="1"/>
</dbReference>
<dbReference type="AlphaFoldDB" id="C4ZPM6"/>
<dbReference type="PANTHER" id="PTHR33594:SF1">
    <property type="entry name" value="HD_PDEASE DOMAIN-CONTAINING PROTEIN"/>
    <property type="match status" value="1"/>
</dbReference>
<dbReference type="KEGG" id="tmz:Tmz1t_2132"/>
<sequence length="265" mass="28864">MPTNSDPNTAVAAGDGVRLDADNLVQRVAARIRSRFAEEASGHDWHHIHRVWRLARKIAVAEGARLDVVELAALVHDIADWKFHGGDDAIGPREAEWLLREEGAGDDLVEPVVEIVATISFKGAGVRQPMRTLEGQCVQDADRLDAIGAIGIARCFAYGGHAGRLMYDPEVPPVLHATADAYKAAKGTSVNHFYEKLFLLKDRMNTATGRLLAQERHQFMASFVERFLEEWNGDEGSAHHGPAVLVEASSDALGGNELRSSGSRS</sequence>
<evidence type="ECO:0000259" key="1">
    <source>
        <dbReference type="PROSITE" id="PS51831"/>
    </source>
</evidence>